<keyword evidence="3" id="KW-1185">Reference proteome</keyword>
<gene>
    <name evidence="2" type="ORF">D9611_009982</name>
</gene>
<evidence type="ECO:0000256" key="1">
    <source>
        <dbReference type="SAM" id="MobiDB-lite"/>
    </source>
</evidence>
<dbReference type="AlphaFoldDB" id="A0A8H5FF74"/>
<feature type="compositionally biased region" description="Polar residues" evidence="1">
    <location>
        <begin position="454"/>
        <end position="464"/>
    </location>
</feature>
<feature type="region of interest" description="Disordered" evidence="1">
    <location>
        <begin position="1"/>
        <end position="91"/>
    </location>
</feature>
<dbReference type="Proteomes" id="UP000541558">
    <property type="component" value="Unassembled WGS sequence"/>
</dbReference>
<protein>
    <submittedName>
        <fullName evidence="2">Uncharacterized protein</fullName>
    </submittedName>
</protein>
<comment type="caution">
    <text evidence="2">The sequence shown here is derived from an EMBL/GenBank/DDBJ whole genome shotgun (WGS) entry which is preliminary data.</text>
</comment>
<feature type="region of interest" description="Disordered" evidence="1">
    <location>
        <begin position="290"/>
        <end position="367"/>
    </location>
</feature>
<evidence type="ECO:0000313" key="2">
    <source>
        <dbReference type="EMBL" id="KAF5334945.1"/>
    </source>
</evidence>
<feature type="region of interest" description="Disordered" evidence="1">
    <location>
        <begin position="172"/>
        <end position="221"/>
    </location>
</feature>
<reference evidence="2 3" key="1">
    <citation type="journal article" date="2020" name="ISME J.">
        <title>Uncovering the hidden diversity of litter-decomposition mechanisms in mushroom-forming fungi.</title>
        <authorList>
            <person name="Floudas D."/>
            <person name="Bentzer J."/>
            <person name="Ahren D."/>
            <person name="Johansson T."/>
            <person name="Persson P."/>
            <person name="Tunlid A."/>
        </authorList>
    </citation>
    <scope>NUCLEOTIDE SEQUENCE [LARGE SCALE GENOMIC DNA]</scope>
    <source>
        <strain evidence="2 3">CBS 175.51</strain>
    </source>
</reference>
<feature type="compositionally biased region" description="Polar residues" evidence="1">
    <location>
        <begin position="342"/>
        <end position="352"/>
    </location>
</feature>
<proteinExistence type="predicted"/>
<dbReference type="EMBL" id="JAACJK010000065">
    <property type="protein sequence ID" value="KAF5334945.1"/>
    <property type="molecule type" value="Genomic_DNA"/>
</dbReference>
<feature type="compositionally biased region" description="Polar residues" evidence="1">
    <location>
        <begin position="317"/>
        <end position="330"/>
    </location>
</feature>
<feature type="region of interest" description="Disordered" evidence="1">
    <location>
        <begin position="409"/>
        <end position="464"/>
    </location>
</feature>
<accession>A0A8H5FF74</accession>
<sequence>MPLAASLRRMRQAPVPFSTARSPSHTRTRPNPLHHGLVQLSNTPTADDARGNGAKTMMAIRGPLRSRSRQPSLPCHQTPRSNDRTRQVPPSMPACASFRRIHRALEGAAAIARSQSHARKRLHHLTALKLTQHDVQWLPNPAARRNDTKIKLAVDSTKSGSEINESLAAARVADSTPPFHDGRSTDKRGRRSEWYTSKSLQPHVARKAPEHSNLPPTICPRSRRIQSAYMRSTTDASPQSNTWELKLSPYTSRVNDSRKEDFHYLPKTADVRVSKSTSKTMREILTSAQLKATKSSKPGSMCEDSLPRDAEVRPASQPHSPKTVTHTISPPTAKRVSDRRNITLTDNGTPSLSPHHAFDPGLAGRPMKGKCARREVRYLGYQRLMKSNEATAKTTAFGMRGFEAMSEQTTKATAVPEASTSRARRPTKAFRRWEAPTTQDSRGDGGRHGAMGRVTTTALATSAQ</sequence>
<dbReference type="OrthoDB" id="10556018at2759"/>
<evidence type="ECO:0000313" key="3">
    <source>
        <dbReference type="Proteomes" id="UP000541558"/>
    </source>
</evidence>
<name>A0A8H5FF74_9AGAR</name>
<feature type="compositionally biased region" description="Basic and acidic residues" evidence="1">
    <location>
        <begin position="180"/>
        <end position="193"/>
    </location>
</feature>
<organism evidence="2 3">
    <name type="scientific">Ephemerocybe angulata</name>
    <dbReference type="NCBI Taxonomy" id="980116"/>
    <lineage>
        <taxon>Eukaryota</taxon>
        <taxon>Fungi</taxon>
        <taxon>Dikarya</taxon>
        <taxon>Basidiomycota</taxon>
        <taxon>Agaricomycotina</taxon>
        <taxon>Agaricomycetes</taxon>
        <taxon>Agaricomycetidae</taxon>
        <taxon>Agaricales</taxon>
        <taxon>Agaricineae</taxon>
        <taxon>Psathyrellaceae</taxon>
        <taxon>Ephemerocybe</taxon>
    </lineage>
</organism>